<gene>
    <name evidence="2" type="ORF">PGAL8A_00385300</name>
</gene>
<sequence length="408" mass="49132">MTKILIFFFTLSSFFSYIFTCIHVEDTFKIKLKKINTGDFLKICCNNFCSYLKYDVTKKTYLLIKKNVALYSCTNMMKLYYSNGHSYFTHFLFVNIDQVIEFIDSFEEEKKKFLFWKPFFELIEIIKEKKYIYSPLGYYQKNNFNSKNKLNYYNNNELANHTKKYSICEEKKKKEEDTNTKNDEIFEKCKDYLKKHNKNNIYNMGSLIQNFREIIVEMKKEKIDIFGNSKHVANKFGYSNNIINNNNKNSSNIVEKYNSFHKIWENYLKKNIFIYNPIFLFLFEDQNIWNFSIKEIDTSLDTNYKKKGNMQKKNYKEFLRKEIVLFLFIILTILVQIFLKRKKCKIKAGKKYTKNKYRITQNRLAEIHVEYNNKIQTNVGSKIKDITDEDLINLMAHNKAEIIIVCQP</sequence>
<dbReference type="EMBL" id="CVMV01000022">
    <property type="protein sequence ID" value="CRG94149.1"/>
    <property type="molecule type" value="Genomic_DNA"/>
</dbReference>
<organism evidence="2 3">
    <name type="scientific">Plasmodium gallinaceum</name>
    <dbReference type="NCBI Taxonomy" id="5849"/>
    <lineage>
        <taxon>Eukaryota</taxon>
        <taxon>Sar</taxon>
        <taxon>Alveolata</taxon>
        <taxon>Apicomplexa</taxon>
        <taxon>Aconoidasida</taxon>
        <taxon>Haemosporida</taxon>
        <taxon>Plasmodiidae</taxon>
        <taxon>Plasmodium</taxon>
        <taxon>Plasmodium (Haemamoeba)</taxon>
    </lineage>
</organism>
<proteinExistence type="predicted"/>
<name>A0A1J1GP12_PLAGA</name>
<dbReference type="VEuPathDB" id="PlasmoDB:PGAL8A_00385300"/>
<keyword evidence="1" id="KW-0812">Transmembrane</keyword>
<accession>A0A1J1GP12</accession>
<dbReference type="RefSeq" id="XP_028526970.1">
    <property type="nucleotide sequence ID" value="XM_028670193.1"/>
</dbReference>
<dbReference type="OMA" id="CCADFCS"/>
<dbReference type="OrthoDB" id="381124at2759"/>
<comment type="caution">
    <text evidence="2">The sequence shown here is derived from an EMBL/GenBank/DDBJ whole genome shotgun (WGS) entry which is preliminary data.</text>
</comment>
<keyword evidence="1" id="KW-1133">Transmembrane helix</keyword>
<evidence type="ECO:0000313" key="3">
    <source>
        <dbReference type="Proteomes" id="UP000220797"/>
    </source>
</evidence>
<evidence type="ECO:0000313" key="2">
    <source>
        <dbReference type="EMBL" id="CRG94149.1"/>
    </source>
</evidence>
<keyword evidence="1" id="KW-0472">Membrane</keyword>
<keyword evidence="3" id="KW-1185">Reference proteome</keyword>
<protein>
    <submittedName>
        <fullName evidence="2">Uncharacterized protein</fullName>
    </submittedName>
</protein>
<dbReference type="AlphaFoldDB" id="A0A1J1GP12"/>
<dbReference type="GeneID" id="39732383"/>
<feature type="transmembrane region" description="Helical" evidence="1">
    <location>
        <begin position="323"/>
        <end position="339"/>
    </location>
</feature>
<evidence type="ECO:0000256" key="1">
    <source>
        <dbReference type="SAM" id="Phobius"/>
    </source>
</evidence>
<dbReference type="Proteomes" id="UP000220797">
    <property type="component" value="Unassembled WGS sequence"/>
</dbReference>
<reference evidence="2" key="1">
    <citation type="submission" date="2015-04" db="EMBL/GenBank/DDBJ databases">
        <authorList>
            <consortium name="Pathogen Informatics"/>
        </authorList>
    </citation>
    <scope>NUCLEOTIDE SEQUENCE [LARGE SCALE GENOMIC DNA]</scope>
    <source>
        <strain evidence="2">8A</strain>
    </source>
</reference>